<dbReference type="WBParaSite" id="PSAMB.scaffold3034size19956.g20051.t1">
    <property type="protein sequence ID" value="PSAMB.scaffold3034size19956.g20051.t1"/>
    <property type="gene ID" value="PSAMB.scaffold3034size19956.g20051"/>
</dbReference>
<dbReference type="InterPro" id="IPR013099">
    <property type="entry name" value="K_chnl_dom"/>
</dbReference>
<evidence type="ECO:0000256" key="3">
    <source>
        <dbReference type="ARBA" id="ARBA00022692"/>
    </source>
</evidence>
<comment type="subcellular location">
    <subcellularLocation>
        <location evidence="1">Membrane</location>
        <topology evidence="1">Multi-pass membrane protein</topology>
    </subcellularLocation>
</comment>
<evidence type="ECO:0000256" key="2">
    <source>
        <dbReference type="ARBA" id="ARBA00022448"/>
    </source>
</evidence>
<dbReference type="PRINTS" id="PR01333">
    <property type="entry name" value="2POREKCHANEL"/>
</dbReference>
<dbReference type="InterPro" id="IPR003280">
    <property type="entry name" value="2pore_dom_K_chnl"/>
</dbReference>
<evidence type="ECO:0000256" key="9">
    <source>
        <dbReference type="SAM" id="Phobius"/>
    </source>
</evidence>
<feature type="domain" description="Potassium channel" evidence="10">
    <location>
        <begin position="400"/>
        <end position="470"/>
    </location>
</feature>
<dbReference type="PANTHER" id="PTHR11003">
    <property type="entry name" value="POTASSIUM CHANNEL, SUBFAMILY K"/>
    <property type="match status" value="1"/>
</dbReference>
<feature type="transmembrane region" description="Helical" evidence="9">
    <location>
        <begin position="421"/>
        <end position="440"/>
    </location>
</feature>
<evidence type="ECO:0000256" key="4">
    <source>
        <dbReference type="ARBA" id="ARBA00022989"/>
    </source>
</evidence>
<keyword evidence="3 8" id="KW-0812">Transmembrane</keyword>
<evidence type="ECO:0000256" key="7">
    <source>
        <dbReference type="ARBA" id="ARBA00023303"/>
    </source>
</evidence>
<dbReference type="GO" id="GO:0022841">
    <property type="term" value="F:potassium ion leak channel activity"/>
    <property type="evidence" value="ECO:0007669"/>
    <property type="project" value="TreeGrafter"/>
</dbReference>
<keyword evidence="5 8" id="KW-0406">Ion transport</keyword>
<dbReference type="GO" id="GO:0030322">
    <property type="term" value="P:stabilization of membrane potential"/>
    <property type="evidence" value="ECO:0007669"/>
    <property type="project" value="TreeGrafter"/>
</dbReference>
<dbReference type="Gene3D" id="1.10.287.70">
    <property type="match status" value="1"/>
</dbReference>
<protein>
    <submittedName>
        <fullName evidence="12">Potassium channel domain-containing protein</fullName>
    </submittedName>
</protein>
<dbReference type="Pfam" id="PF07885">
    <property type="entry name" value="Ion_trans_2"/>
    <property type="match status" value="2"/>
</dbReference>
<accession>A0A914W2Q9</accession>
<keyword evidence="2 8" id="KW-0813">Transport</keyword>
<name>A0A914W2Q9_9BILA</name>
<dbReference type="Proteomes" id="UP000887566">
    <property type="component" value="Unplaced"/>
</dbReference>
<feature type="domain" description="Potassium channel" evidence="10">
    <location>
        <begin position="298"/>
        <end position="354"/>
    </location>
</feature>
<evidence type="ECO:0000313" key="11">
    <source>
        <dbReference type="Proteomes" id="UP000887566"/>
    </source>
</evidence>
<feature type="transmembrane region" description="Helical" evidence="9">
    <location>
        <begin position="212"/>
        <end position="232"/>
    </location>
</feature>
<keyword evidence="6 9" id="KW-0472">Membrane</keyword>
<evidence type="ECO:0000256" key="8">
    <source>
        <dbReference type="RuleBase" id="RU003857"/>
    </source>
</evidence>
<evidence type="ECO:0000256" key="1">
    <source>
        <dbReference type="ARBA" id="ARBA00004141"/>
    </source>
</evidence>
<sequence length="659" mass="74849">MASERVRRDSFLSDMLSTRTHHRLHPISEHLSRNHCSSEEALPEKIPLPPDDDIVPYPRMRKNTLPAQCAATIHAVWPRRKTFMDELYTLPPMPLSATVHALRPERRTRLDELSFGELHRLRNLSRHTSISLPQPSPLVSERMLRMQMIEQYLNERGADLVVPATLPTSSFFRLDFHNNLIDELKKLSHSSETHWLYWYLHILFKYTGVKHLALTLLLVCYALIGGVVFQNIEYSYEREVTSNTAANVMSAIAAYAASLNRSAFASNVNMTEHLMEFYLKTLSVDGYTSSLDRTHDDNATWTYQAGTFYAMTLLSTIGYGTIACRTTWGKVATVIYVTIGLPLMLIVIRDLGLVIFLALEKTYNRFHVTQKEKTNKPYNEDLTRSFPLSLAILLTYMYLMVLTLIVFFFDEEAADAGSNSLSLGNCFYFSFISLTTIGLGDVMPLNIHYSPFFAGIFLSGLALISTVNTATYARIERKYFNAMSALERVLLELELDEDKRKRELHESEQHPKQEHPQQAVVSRQPVFHNLLEVVRLAALIIPNLENKLDDALVKSYEALDDIQSVNSWLTSEKTVDESNSSIYAIDRNGWMSEHVSTHNSYKTLESALNGKRSDSAPTLASSPTQPTVSIVVESASPEILNERECEKRFTVCPVQDRGN</sequence>
<proteinExistence type="inferred from homology"/>
<feature type="transmembrane region" description="Helical" evidence="9">
    <location>
        <begin position="452"/>
        <end position="473"/>
    </location>
</feature>
<feature type="transmembrane region" description="Helical" evidence="9">
    <location>
        <begin position="386"/>
        <end position="409"/>
    </location>
</feature>
<dbReference type="GO" id="GO:0015271">
    <property type="term" value="F:outward rectifier potassium channel activity"/>
    <property type="evidence" value="ECO:0007669"/>
    <property type="project" value="TreeGrafter"/>
</dbReference>
<keyword evidence="4 9" id="KW-1133">Transmembrane helix</keyword>
<evidence type="ECO:0000256" key="6">
    <source>
        <dbReference type="ARBA" id="ARBA00023136"/>
    </source>
</evidence>
<evidence type="ECO:0000256" key="5">
    <source>
        <dbReference type="ARBA" id="ARBA00023065"/>
    </source>
</evidence>
<dbReference type="AlphaFoldDB" id="A0A914W2Q9"/>
<evidence type="ECO:0000313" key="12">
    <source>
        <dbReference type="WBParaSite" id="PSAMB.scaffold3034size19956.g20051.t1"/>
    </source>
</evidence>
<dbReference type="GO" id="GO:0005886">
    <property type="term" value="C:plasma membrane"/>
    <property type="evidence" value="ECO:0007669"/>
    <property type="project" value="TreeGrafter"/>
</dbReference>
<feature type="transmembrane region" description="Helical" evidence="9">
    <location>
        <begin position="301"/>
        <end position="322"/>
    </location>
</feature>
<feature type="transmembrane region" description="Helical" evidence="9">
    <location>
        <begin position="334"/>
        <end position="359"/>
    </location>
</feature>
<evidence type="ECO:0000259" key="10">
    <source>
        <dbReference type="Pfam" id="PF07885"/>
    </source>
</evidence>
<reference evidence="12" key="1">
    <citation type="submission" date="2022-11" db="UniProtKB">
        <authorList>
            <consortium name="WormBaseParasite"/>
        </authorList>
    </citation>
    <scope>IDENTIFICATION</scope>
</reference>
<comment type="similarity">
    <text evidence="8">Belongs to the two pore domain potassium channel (TC 1.A.1.8) family.</text>
</comment>
<dbReference type="PANTHER" id="PTHR11003:SF66">
    <property type="entry name" value="POTASSIUM CHANNEL DOMAIN-CONTAINING PROTEIN"/>
    <property type="match status" value="1"/>
</dbReference>
<keyword evidence="7 8" id="KW-0407">Ion channel</keyword>
<dbReference type="SUPFAM" id="SSF81324">
    <property type="entry name" value="Voltage-gated potassium channels"/>
    <property type="match status" value="2"/>
</dbReference>
<organism evidence="11 12">
    <name type="scientific">Plectus sambesii</name>
    <dbReference type="NCBI Taxonomy" id="2011161"/>
    <lineage>
        <taxon>Eukaryota</taxon>
        <taxon>Metazoa</taxon>
        <taxon>Ecdysozoa</taxon>
        <taxon>Nematoda</taxon>
        <taxon>Chromadorea</taxon>
        <taxon>Plectida</taxon>
        <taxon>Plectina</taxon>
        <taxon>Plectoidea</taxon>
        <taxon>Plectidae</taxon>
        <taxon>Plectus</taxon>
    </lineage>
</organism>
<keyword evidence="11" id="KW-1185">Reference proteome</keyword>